<protein>
    <recommendedName>
        <fullName evidence="2">Peptide deformylase</fullName>
        <shortName evidence="2">PDF</shortName>
        <ecNumber evidence="2">3.5.1.88</ecNumber>
    </recommendedName>
    <alternativeName>
        <fullName evidence="2">Polypeptide deformylase</fullName>
    </alternativeName>
</protein>
<keyword evidence="4" id="KW-1185">Reference proteome</keyword>
<dbReference type="EMBL" id="VNJK01000003">
    <property type="protein sequence ID" value="TVX88308.1"/>
    <property type="molecule type" value="Genomic_DNA"/>
</dbReference>
<dbReference type="InterPro" id="IPR023635">
    <property type="entry name" value="Peptide_deformylase"/>
</dbReference>
<dbReference type="GO" id="GO:0006412">
    <property type="term" value="P:translation"/>
    <property type="evidence" value="ECO:0007669"/>
    <property type="project" value="UniProtKB-UniRule"/>
</dbReference>
<feature type="binding site" evidence="2">
    <location>
        <position position="89"/>
    </location>
    <ligand>
        <name>Fe cation</name>
        <dbReference type="ChEBI" id="CHEBI:24875"/>
    </ligand>
</feature>
<proteinExistence type="inferred from homology"/>
<dbReference type="GO" id="GO:0042586">
    <property type="term" value="F:peptide deformylase activity"/>
    <property type="evidence" value="ECO:0007669"/>
    <property type="project" value="UniProtKB-UniRule"/>
</dbReference>
<dbReference type="Pfam" id="PF01327">
    <property type="entry name" value="Pep_deformylase"/>
    <property type="match status" value="1"/>
</dbReference>
<keyword evidence="2" id="KW-0648">Protein biosynthesis</keyword>
<dbReference type="RefSeq" id="WP_144993476.1">
    <property type="nucleotide sequence ID" value="NZ_VNJK01000003.1"/>
</dbReference>
<dbReference type="InterPro" id="IPR036821">
    <property type="entry name" value="Peptide_deformylase_sf"/>
</dbReference>
<sequence>MTVRTILPFGDPLLRKTCRPITEMSPRMLTLLTDLKETLYAEPGRAGLAAPQIGILRRAVVMDMGDGFREFINPEIMEAHGEQQSFEACLSYPGYYGRVTRYQYVKVKSVDREGRQLITEAEDDLAVCLQHEIDHLDGILFVDRMKDGVLIHEVTKHRVPLLDVIQLANSRTCRLP</sequence>
<comment type="function">
    <text evidence="2">Removes the formyl group from the N-terminal Met of newly synthesized proteins. Requires at least a dipeptide for an efficient rate of reaction. N-terminal L-methionine is a prerequisite for activity but the enzyme has broad specificity at other positions.</text>
</comment>
<dbReference type="AlphaFoldDB" id="A0A559IKW7"/>
<name>A0A559IKW7_9BACL</name>
<dbReference type="HAMAP" id="MF_00163">
    <property type="entry name" value="Pep_deformylase"/>
    <property type="match status" value="1"/>
</dbReference>
<dbReference type="PANTHER" id="PTHR10458">
    <property type="entry name" value="PEPTIDE DEFORMYLASE"/>
    <property type="match status" value="1"/>
</dbReference>
<reference evidence="3 4" key="1">
    <citation type="submission" date="2019-07" db="EMBL/GenBank/DDBJ databases">
        <authorList>
            <person name="Kim J."/>
        </authorList>
    </citation>
    <scope>NUCLEOTIDE SEQUENCE [LARGE SCALE GENOMIC DNA]</scope>
    <source>
        <strain evidence="3 4">N4</strain>
    </source>
</reference>
<comment type="catalytic activity">
    <reaction evidence="2">
        <text>N-terminal N-formyl-L-methionyl-[peptide] + H2O = N-terminal L-methionyl-[peptide] + formate</text>
        <dbReference type="Rhea" id="RHEA:24420"/>
        <dbReference type="Rhea" id="RHEA-COMP:10639"/>
        <dbReference type="Rhea" id="RHEA-COMP:10640"/>
        <dbReference type="ChEBI" id="CHEBI:15377"/>
        <dbReference type="ChEBI" id="CHEBI:15740"/>
        <dbReference type="ChEBI" id="CHEBI:49298"/>
        <dbReference type="ChEBI" id="CHEBI:64731"/>
        <dbReference type="EC" id="3.5.1.88"/>
    </reaction>
</comment>
<feature type="binding site" evidence="2">
    <location>
        <position position="131"/>
    </location>
    <ligand>
        <name>Fe cation</name>
        <dbReference type="ChEBI" id="CHEBI:24875"/>
    </ligand>
</feature>
<dbReference type="SUPFAM" id="SSF56420">
    <property type="entry name" value="Peptide deformylase"/>
    <property type="match status" value="1"/>
</dbReference>
<comment type="caution">
    <text evidence="3">The sequence shown here is derived from an EMBL/GenBank/DDBJ whole genome shotgun (WGS) entry which is preliminary data.</text>
</comment>
<organism evidence="3 4">
    <name type="scientific">Paenibacillus agilis</name>
    <dbReference type="NCBI Taxonomy" id="3020863"/>
    <lineage>
        <taxon>Bacteria</taxon>
        <taxon>Bacillati</taxon>
        <taxon>Bacillota</taxon>
        <taxon>Bacilli</taxon>
        <taxon>Bacillales</taxon>
        <taxon>Paenibacillaceae</taxon>
        <taxon>Paenibacillus</taxon>
    </lineage>
</organism>
<dbReference type="PANTHER" id="PTHR10458:SF22">
    <property type="entry name" value="PEPTIDE DEFORMYLASE"/>
    <property type="match status" value="1"/>
</dbReference>
<dbReference type="GO" id="GO:0046872">
    <property type="term" value="F:metal ion binding"/>
    <property type="evidence" value="ECO:0007669"/>
    <property type="project" value="UniProtKB-KW"/>
</dbReference>
<dbReference type="EC" id="3.5.1.88" evidence="2"/>
<keyword evidence="2" id="KW-0408">Iron</keyword>
<gene>
    <name evidence="2 3" type="primary">def</name>
    <name evidence="3" type="ORF">FPZ44_20690</name>
</gene>
<keyword evidence="2 3" id="KW-0378">Hydrolase</keyword>
<dbReference type="PIRSF" id="PIRSF004749">
    <property type="entry name" value="Pep_def"/>
    <property type="match status" value="1"/>
</dbReference>
<dbReference type="OrthoDB" id="9784988at2"/>
<evidence type="ECO:0000256" key="2">
    <source>
        <dbReference type="HAMAP-Rule" id="MF_00163"/>
    </source>
</evidence>
<feature type="binding site" evidence="2">
    <location>
        <position position="135"/>
    </location>
    <ligand>
        <name>Fe cation</name>
        <dbReference type="ChEBI" id="CHEBI:24875"/>
    </ligand>
</feature>
<comment type="similarity">
    <text evidence="1 2">Belongs to the polypeptide deformylase family.</text>
</comment>
<dbReference type="NCBIfam" id="TIGR00079">
    <property type="entry name" value="pept_deformyl"/>
    <property type="match status" value="1"/>
</dbReference>
<comment type="cofactor">
    <cofactor evidence="2">
        <name>Fe(2+)</name>
        <dbReference type="ChEBI" id="CHEBI:29033"/>
    </cofactor>
    <text evidence="2">Binds 1 Fe(2+) ion.</text>
</comment>
<dbReference type="Gene3D" id="3.90.45.10">
    <property type="entry name" value="Peptide deformylase"/>
    <property type="match status" value="1"/>
</dbReference>
<dbReference type="NCBIfam" id="NF001159">
    <property type="entry name" value="PRK00150.1-3"/>
    <property type="match status" value="1"/>
</dbReference>
<dbReference type="Proteomes" id="UP000318102">
    <property type="component" value="Unassembled WGS sequence"/>
</dbReference>
<feature type="active site" evidence="2">
    <location>
        <position position="132"/>
    </location>
</feature>
<accession>A0A559IKW7</accession>
<evidence type="ECO:0000256" key="1">
    <source>
        <dbReference type="ARBA" id="ARBA00010759"/>
    </source>
</evidence>
<dbReference type="CDD" id="cd00487">
    <property type="entry name" value="Pep_deformylase"/>
    <property type="match status" value="1"/>
</dbReference>
<dbReference type="PRINTS" id="PR01576">
    <property type="entry name" value="PDEFORMYLASE"/>
</dbReference>
<keyword evidence="2" id="KW-0479">Metal-binding</keyword>
<evidence type="ECO:0000313" key="3">
    <source>
        <dbReference type="EMBL" id="TVX88308.1"/>
    </source>
</evidence>
<evidence type="ECO:0000313" key="4">
    <source>
        <dbReference type="Proteomes" id="UP000318102"/>
    </source>
</evidence>